<evidence type="ECO:0000256" key="10">
    <source>
        <dbReference type="ARBA" id="ARBA00023186"/>
    </source>
</evidence>
<dbReference type="GO" id="GO:0005886">
    <property type="term" value="C:plasma membrane"/>
    <property type="evidence" value="ECO:0007669"/>
    <property type="project" value="UniProtKB-SubCell"/>
</dbReference>
<feature type="domain" description="Membrane insertase YidC/Oxa/ALB C-terminal" evidence="15">
    <location>
        <begin position="56"/>
        <end position="255"/>
    </location>
</feature>
<keyword evidence="4 12" id="KW-0812">Transmembrane</keyword>
<evidence type="ECO:0000256" key="2">
    <source>
        <dbReference type="ARBA" id="ARBA00022448"/>
    </source>
</evidence>
<dbReference type="Pfam" id="PF02096">
    <property type="entry name" value="60KD_IMP"/>
    <property type="match status" value="1"/>
</dbReference>
<keyword evidence="5 12" id="KW-0732">Signal</keyword>
<dbReference type="EMBL" id="CCRF01000050">
    <property type="protein sequence ID" value="CEE01578.1"/>
    <property type="molecule type" value="Genomic_DNA"/>
</dbReference>
<keyword evidence="3 12" id="KW-1003">Cell membrane</keyword>
<evidence type="ECO:0000256" key="7">
    <source>
        <dbReference type="ARBA" id="ARBA00022989"/>
    </source>
</evidence>
<feature type="region of interest" description="Disordered" evidence="13">
    <location>
        <begin position="264"/>
        <end position="288"/>
    </location>
</feature>
<comment type="caution">
    <text evidence="12">Lacks conserved residue(s) required for the propagation of feature annotation.</text>
</comment>
<dbReference type="InterPro" id="IPR047196">
    <property type="entry name" value="YidC_ALB_C"/>
</dbReference>
<feature type="transmembrane region" description="Helical" evidence="12">
    <location>
        <begin position="56"/>
        <end position="76"/>
    </location>
</feature>
<keyword evidence="17" id="KW-1185">Reference proteome</keyword>
<dbReference type="InterPro" id="IPR001708">
    <property type="entry name" value="YidC/ALB3/OXA1/COX18"/>
</dbReference>
<dbReference type="GO" id="GO:0015031">
    <property type="term" value="P:protein transport"/>
    <property type="evidence" value="ECO:0007669"/>
    <property type="project" value="UniProtKB-KW"/>
</dbReference>
<evidence type="ECO:0000256" key="5">
    <source>
        <dbReference type="ARBA" id="ARBA00022729"/>
    </source>
</evidence>
<comment type="function">
    <text evidence="12">Required for the insertion and/or proper folding and/or complex formation of integral membrane proteins into the membrane. Involved in integration of membrane proteins that insert both dependently and independently of the Sec translocase complex, as well as at least some lipoproteins.</text>
</comment>
<evidence type="ECO:0000259" key="15">
    <source>
        <dbReference type="Pfam" id="PF02096"/>
    </source>
</evidence>
<evidence type="ECO:0000256" key="4">
    <source>
        <dbReference type="ARBA" id="ARBA00022692"/>
    </source>
</evidence>
<dbReference type="Proteomes" id="UP000040576">
    <property type="component" value="Unassembled WGS sequence"/>
</dbReference>
<protein>
    <recommendedName>
        <fullName evidence="12">Membrane protein insertase YidC</fullName>
    </recommendedName>
    <alternativeName>
        <fullName evidence="12">Foldase YidC</fullName>
    </alternativeName>
    <alternativeName>
        <fullName evidence="12">Membrane integrase YidC</fullName>
    </alternativeName>
    <alternativeName>
        <fullName evidence="12">Membrane protein YidC</fullName>
    </alternativeName>
</protein>
<dbReference type="InterPro" id="IPR023060">
    <property type="entry name" value="YidC/YidC1/YidC2_Firmicutes"/>
</dbReference>
<dbReference type="PROSITE" id="PS51257">
    <property type="entry name" value="PROKAR_LIPOPROTEIN"/>
    <property type="match status" value="1"/>
</dbReference>
<dbReference type="GO" id="GO:0032977">
    <property type="term" value="F:membrane insertase activity"/>
    <property type="evidence" value="ECO:0007669"/>
    <property type="project" value="InterPro"/>
</dbReference>
<feature type="chain" id="PRO_5008821566" description="Membrane protein insertase YidC" evidence="14">
    <location>
        <begin position="27"/>
        <end position="288"/>
    </location>
</feature>
<accession>A0A090IYS2</accession>
<evidence type="ECO:0000256" key="12">
    <source>
        <dbReference type="HAMAP-Rule" id="MF_01811"/>
    </source>
</evidence>
<evidence type="ECO:0000256" key="13">
    <source>
        <dbReference type="SAM" id="MobiDB-lite"/>
    </source>
</evidence>
<organism evidence="16 17">
    <name type="scientific">Caldibacillus thermoamylovorans</name>
    <dbReference type="NCBI Taxonomy" id="35841"/>
    <lineage>
        <taxon>Bacteria</taxon>
        <taxon>Bacillati</taxon>
        <taxon>Bacillota</taxon>
        <taxon>Bacilli</taxon>
        <taxon>Bacillales</taxon>
        <taxon>Bacillaceae</taxon>
        <taxon>Caldibacillus</taxon>
    </lineage>
</organism>
<comment type="subcellular location">
    <subcellularLocation>
        <location evidence="1 12">Cell membrane</location>
        <topology evidence="1 12">Multi-pass membrane protein</topology>
    </subcellularLocation>
</comment>
<keyword evidence="7 12" id="KW-1133">Transmembrane helix</keyword>
<feature type="signal peptide" evidence="14">
    <location>
        <begin position="1"/>
        <end position="26"/>
    </location>
</feature>
<dbReference type="PANTHER" id="PTHR12428:SF65">
    <property type="entry name" value="CYTOCHROME C OXIDASE ASSEMBLY PROTEIN COX18, MITOCHONDRIAL"/>
    <property type="match status" value="1"/>
</dbReference>
<comment type="similarity">
    <text evidence="12">Belongs to the OXA1/ALB3/YidC family. Type 2 subfamily.</text>
</comment>
<dbReference type="PANTHER" id="PTHR12428">
    <property type="entry name" value="OXA1"/>
    <property type="match status" value="1"/>
</dbReference>
<evidence type="ECO:0000256" key="14">
    <source>
        <dbReference type="SAM" id="SignalP"/>
    </source>
</evidence>
<dbReference type="AlphaFoldDB" id="A0A090IYS2"/>
<keyword evidence="8 12" id="KW-0472">Membrane</keyword>
<evidence type="ECO:0000256" key="3">
    <source>
        <dbReference type="ARBA" id="ARBA00022475"/>
    </source>
</evidence>
<dbReference type="RefSeq" id="WP_034770066.1">
    <property type="nucleotide sequence ID" value="NZ_CCRF01000050.1"/>
</dbReference>
<keyword evidence="6 12" id="KW-0653">Protein transport</keyword>
<reference evidence="16 17" key="1">
    <citation type="submission" date="2014-07" db="EMBL/GenBank/DDBJ databases">
        <authorList>
            <person name="Wibberg Daniel"/>
        </authorList>
    </citation>
    <scope>NUCLEOTIDE SEQUENCE [LARGE SCALE GENOMIC DNA]</scope>
</reference>
<evidence type="ECO:0000256" key="8">
    <source>
        <dbReference type="ARBA" id="ARBA00023136"/>
    </source>
</evidence>
<keyword evidence="11 12" id="KW-0449">Lipoprotein</keyword>
<feature type="transmembrane region" description="Helical" evidence="12">
    <location>
        <begin position="164"/>
        <end position="185"/>
    </location>
</feature>
<keyword evidence="2 12" id="KW-0813">Transport</keyword>
<evidence type="ECO:0000313" key="17">
    <source>
        <dbReference type="Proteomes" id="UP000040576"/>
    </source>
</evidence>
<feature type="transmembrane region" description="Helical" evidence="12">
    <location>
        <begin position="223"/>
        <end position="248"/>
    </location>
</feature>
<dbReference type="NCBIfam" id="TIGR03592">
    <property type="entry name" value="yidC_oxa1_cterm"/>
    <property type="match status" value="1"/>
</dbReference>
<evidence type="ECO:0000256" key="9">
    <source>
        <dbReference type="ARBA" id="ARBA00023139"/>
    </source>
</evidence>
<proteinExistence type="inferred from homology"/>
<name>A0A090IYS2_9BACI</name>
<evidence type="ECO:0000313" key="16">
    <source>
        <dbReference type="EMBL" id="CEE01578.1"/>
    </source>
</evidence>
<keyword evidence="9" id="KW-0564">Palmitate</keyword>
<dbReference type="HAMAP" id="MF_01811">
    <property type="entry name" value="YidC_type2"/>
    <property type="match status" value="1"/>
</dbReference>
<evidence type="ECO:0000256" key="1">
    <source>
        <dbReference type="ARBA" id="ARBA00004651"/>
    </source>
</evidence>
<evidence type="ECO:0000256" key="11">
    <source>
        <dbReference type="ARBA" id="ARBA00023288"/>
    </source>
</evidence>
<keyword evidence="10 12" id="KW-0143">Chaperone</keyword>
<dbReference type="CDD" id="cd20070">
    <property type="entry name" value="5TM_YidC_Alb3"/>
    <property type="match status" value="1"/>
</dbReference>
<sequence>MKKRKSFFLSISLLLTVILLSGCAAAETEGAAFHDYLVRPFIISIKALGEFFGNSYGIAIIVITIILRTVLLPFALNTAKKQKEMREKMEVMKPEMEAIQARLKAAKTKEEQVKIQQEMMTLYQKHNFNPLNMGCLPILLQIPVWTGLYYAIRLSPEISDHSFLWFNLGEADWGMAILAGIAYFLQFKVSMATTPINITPGQNEQQAQQQQQMMKMMGIMSPAMILIASLSTASALAVYWTVSGIFLIGQTYLTRKLYPVTPQPTQAVSGTDRKSYQAPNKKKKKKRK</sequence>
<evidence type="ECO:0000256" key="6">
    <source>
        <dbReference type="ARBA" id="ARBA00022927"/>
    </source>
</evidence>
<dbReference type="GO" id="GO:0051205">
    <property type="term" value="P:protein insertion into membrane"/>
    <property type="evidence" value="ECO:0007669"/>
    <property type="project" value="TreeGrafter"/>
</dbReference>
<dbReference type="InterPro" id="IPR028055">
    <property type="entry name" value="YidC/Oxa/ALB_C"/>
</dbReference>
<gene>
    <name evidence="12" type="primary">yidC</name>
    <name evidence="16" type="ORF">BT1A1_1751</name>
</gene>